<evidence type="ECO:0000256" key="1">
    <source>
        <dbReference type="SAM" id="SignalP"/>
    </source>
</evidence>
<feature type="signal peptide" evidence="1">
    <location>
        <begin position="1"/>
        <end position="33"/>
    </location>
</feature>
<evidence type="ECO:0000313" key="2">
    <source>
        <dbReference type="EMBL" id="GIH89160.1"/>
    </source>
</evidence>
<dbReference type="AlphaFoldDB" id="A0A8J3S9H5"/>
<keyword evidence="3" id="KW-1185">Reference proteome</keyword>
<feature type="chain" id="PRO_5035319055" description="Lipoprotein" evidence="1">
    <location>
        <begin position="34"/>
        <end position="169"/>
    </location>
</feature>
<evidence type="ECO:0008006" key="4">
    <source>
        <dbReference type="Google" id="ProtNLM"/>
    </source>
</evidence>
<protein>
    <recommendedName>
        <fullName evidence="4">Lipoprotein</fullName>
    </recommendedName>
</protein>
<name>A0A8J3S9H5_PLARO</name>
<dbReference type="EMBL" id="BOOI01000110">
    <property type="protein sequence ID" value="GIH89160.1"/>
    <property type="molecule type" value="Genomic_DNA"/>
</dbReference>
<comment type="caution">
    <text evidence="2">The sequence shown here is derived from an EMBL/GenBank/DDBJ whole genome shotgun (WGS) entry which is preliminary data.</text>
</comment>
<reference evidence="2" key="1">
    <citation type="submission" date="2021-01" db="EMBL/GenBank/DDBJ databases">
        <title>Whole genome shotgun sequence of Planobispora rosea NBRC 15558.</title>
        <authorList>
            <person name="Komaki H."/>
            <person name="Tamura T."/>
        </authorList>
    </citation>
    <scope>NUCLEOTIDE SEQUENCE</scope>
    <source>
        <strain evidence="2">NBRC 15558</strain>
    </source>
</reference>
<accession>A0A8J3S9H5</accession>
<gene>
    <name evidence="2" type="ORF">Pro02_75680</name>
</gene>
<organism evidence="2 3">
    <name type="scientific">Planobispora rosea</name>
    <dbReference type="NCBI Taxonomy" id="35762"/>
    <lineage>
        <taxon>Bacteria</taxon>
        <taxon>Bacillati</taxon>
        <taxon>Actinomycetota</taxon>
        <taxon>Actinomycetes</taxon>
        <taxon>Streptosporangiales</taxon>
        <taxon>Streptosporangiaceae</taxon>
        <taxon>Planobispora</taxon>
    </lineage>
</organism>
<proteinExistence type="predicted"/>
<keyword evidence="1" id="KW-0732">Signal</keyword>
<dbReference type="RefSeq" id="WP_189244102.1">
    <property type="nucleotide sequence ID" value="NZ_BMQP01000078.1"/>
</dbReference>
<dbReference type="Proteomes" id="UP000655044">
    <property type="component" value="Unassembled WGS sequence"/>
</dbReference>
<evidence type="ECO:0000313" key="3">
    <source>
        <dbReference type="Proteomes" id="UP000655044"/>
    </source>
</evidence>
<sequence length="169" mass="18867">MNRSIRFLGVSATTGALCLGMLAQGATATAAQAASQQNWHATGTIVFDMMDYETVGKNERCRHTIPITNTGRLGGPPVHYWYFGKCGGEIRTEIHYRLQRTSHVLTVDHISIRFFEGDSADTNALKGLGTMPRSLIWPGQSITEQVRVQNDVDRVRDDRTIVTFTLRNR</sequence>